<reference evidence="1 2" key="1">
    <citation type="journal article" date="2019" name="Sci. Data">
        <title>Hybrid genome assembly and annotation of Danionella translucida.</title>
        <authorList>
            <person name="Kadobianskyi M."/>
            <person name="Schulze L."/>
            <person name="Schuelke M."/>
            <person name="Judkewitz B."/>
        </authorList>
    </citation>
    <scope>NUCLEOTIDE SEQUENCE [LARGE SCALE GENOMIC DNA]</scope>
    <source>
        <strain evidence="1 2">Bolton</strain>
    </source>
</reference>
<dbReference type="Proteomes" id="UP000316079">
    <property type="component" value="Unassembled WGS sequence"/>
</dbReference>
<dbReference type="EMBL" id="SRMA01027327">
    <property type="protein sequence ID" value="TRY55343.1"/>
    <property type="molecule type" value="Genomic_DNA"/>
</dbReference>
<dbReference type="OrthoDB" id="10421170at2759"/>
<name>A0A553MQ78_9TELE</name>
<proteinExistence type="predicted"/>
<sequence length="69" mass="7773">MTHTLRATSAPSAWTSRSVPLNLMEKPLSYKFGTLQGKKDFEPSPPVTIEGLTESLWCMMSQIRSRITM</sequence>
<protein>
    <submittedName>
        <fullName evidence="1">Uncharacterized protein</fullName>
    </submittedName>
</protein>
<evidence type="ECO:0000313" key="2">
    <source>
        <dbReference type="Proteomes" id="UP000316079"/>
    </source>
</evidence>
<comment type="caution">
    <text evidence="1">The sequence shown here is derived from an EMBL/GenBank/DDBJ whole genome shotgun (WGS) entry which is preliminary data.</text>
</comment>
<evidence type="ECO:0000313" key="1">
    <source>
        <dbReference type="EMBL" id="TRY55343.1"/>
    </source>
</evidence>
<gene>
    <name evidence="1" type="ORF">DNTS_020897</name>
</gene>
<keyword evidence="2" id="KW-1185">Reference proteome</keyword>
<dbReference type="AlphaFoldDB" id="A0A553MQ78"/>
<organism evidence="1 2">
    <name type="scientific">Danionella cerebrum</name>
    <dbReference type="NCBI Taxonomy" id="2873325"/>
    <lineage>
        <taxon>Eukaryota</taxon>
        <taxon>Metazoa</taxon>
        <taxon>Chordata</taxon>
        <taxon>Craniata</taxon>
        <taxon>Vertebrata</taxon>
        <taxon>Euteleostomi</taxon>
        <taxon>Actinopterygii</taxon>
        <taxon>Neopterygii</taxon>
        <taxon>Teleostei</taxon>
        <taxon>Ostariophysi</taxon>
        <taxon>Cypriniformes</taxon>
        <taxon>Danionidae</taxon>
        <taxon>Danioninae</taxon>
        <taxon>Danionella</taxon>
    </lineage>
</organism>
<accession>A0A553MQ78</accession>